<dbReference type="EMBL" id="LRQB01000053">
    <property type="protein sequence ID" value="KXA20068.1"/>
    <property type="molecule type" value="Genomic_DNA"/>
</dbReference>
<gene>
    <name evidence="1" type="ORF">HMPREF3208_00907</name>
</gene>
<reference evidence="1 2" key="1">
    <citation type="submission" date="2016-01" db="EMBL/GenBank/DDBJ databases">
        <authorList>
            <person name="Oliw E.H."/>
        </authorList>
    </citation>
    <scope>NUCLEOTIDE SEQUENCE [LARGE SCALE GENOMIC DNA]</scope>
    <source>
        <strain evidence="1 2">PSS_7772B</strain>
    </source>
</reference>
<accession>A0A133NUV6</accession>
<protein>
    <submittedName>
        <fullName evidence="1">Uncharacterized protein</fullName>
    </submittedName>
</protein>
<name>A0A133NUV6_GARVA</name>
<comment type="caution">
    <text evidence="1">The sequence shown here is derived from an EMBL/GenBank/DDBJ whole genome shotgun (WGS) entry which is preliminary data.</text>
</comment>
<evidence type="ECO:0000313" key="2">
    <source>
        <dbReference type="Proteomes" id="UP000070687"/>
    </source>
</evidence>
<sequence>MLRKYISLLFWRQSDNFGDIKMSLCVISLMLILDKLIQQLYYF</sequence>
<organism evidence="1 2">
    <name type="scientific">Gardnerella vaginalis</name>
    <dbReference type="NCBI Taxonomy" id="2702"/>
    <lineage>
        <taxon>Bacteria</taxon>
        <taxon>Bacillati</taxon>
        <taxon>Actinomycetota</taxon>
        <taxon>Actinomycetes</taxon>
        <taxon>Bifidobacteriales</taxon>
        <taxon>Bifidobacteriaceae</taxon>
        <taxon>Gardnerella</taxon>
    </lineage>
</organism>
<dbReference type="AlphaFoldDB" id="A0A133NUV6"/>
<dbReference type="Proteomes" id="UP000070687">
    <property type="component" value="Unassembled WGS sequence"/>
</dbReference>
<evidence type="ECO:0000313" key="1">
    <source>
        <dbReference type="EMBL" id="KXA20068.1"/>
    </source>
</evidence>
<proteinExistence type="predicted"/>